<proteinExistence type="predicted"/>
<reference evidence="1 2" key="2">
    <citation type="journal article" date="2022" name="Mol. Ecol. Resour.">
        <title>The genomes of chicory, endive, great burdock and yacon provide insights into Asteraceae paleo-polyploidization history and plant inulin production.</title>
        <authorList>
            <person name="Fan W."/>
            <person name="Wang S."/>
            <person name="Wang H."/>
            <person name="Wang A."/>
            <person name="Jiang F."/>
            <person name="Liu H."/>
            <person name="Zhao H."/>
            <person name="Xu D."/>
            <person name="Zhang Y."/>
        </authorList>
    </citation>
    <scope>NUCLEOTIDE SEQUENCE [LARGE SCALE GENOMIC DNA]</scope>
    <source>
        <strain evidence="2">cv. Niubang</strain>
    </source>
</reference>
<sequence length="68" mass="7679">MPGRPHGGDSRRRHPRLHDSVTLSLSVEDSEPRTLSPSLFRLKTRTLLSRKSKTFQSSLVFTLQSSSD</sequence>
<comment type="caution">
    <text evidence="1">The sequence shown here is derived from an EMBL/GenBank/DDBJ whole genome shotgun (WGS) entry which is preliminary data.</text>
</comment>
<evidence type="ECO:0000313" key="2">
    <source>
        <dbReference type="Proteomes" id="UP001055879"/>
    </source>
</evidence>
<dbReference type="EMBL" id="CM042062">
    <property type="protein sequence ID" value="KAI3668914.1"/>
    <property type="molecule type" value="Genomic_DNA"/>
</dbReference>
<keyword evidence="2" id="KW-1185">Reference proteome</keyword>
<evidence type="ECO:0000313" key="1">
    <source>
        <dbReference type="EMBL" id="KAI3668914.1"/>
    </source>
</evidence>
<gene>
    <name evidence="1" type="ORF">L6452_40131</name>
</gene>
<accession>A0ACB8XQ78</accession>
<organism evidence="1 2">
    <name type="scientific">Arctium lappa</name>
    <name type="common">Greater burdock</name>
    <name type="synonym">Lappa major</name>
    <dbReference type="NCBI Taxonomy" id="4217"/>
    <lineage>
        <taxon>Eukaryota</taxon>
        <taxon>Viridiplantae</taxon>
        <taxon>Streptophyta</taxon>
        <taxon>Embryophyta</taxon>
        <taxon>Tracheophyta</taxon>
        <taxon>Spermatophyta</taxon>
        <taxon>Magnoliopsida</taxon>
        <taxon>eudicotyledons</taxon>
        <taxon>Gunneridae</taxon>
        <taxon>Pentapetalae</taxon>
        <taxon>asterids</taxon>
        <taxon>campanulids</taxon>
        <taxon>Asterales</taxon>
        <taxon>Asteraceae</taxon>
        <taxon>Carduoideae</taxon>
        <taxon>Cardueae</taxon>
        <taxon>Arctiinae</taxon>
        <taxon>Arctium</taxon>
    </lineage>
</organism>
<reference evidence="2" key="1">
    <citation type="journal article" date="2022" name="Mol. Ecol. Resour.">
        <title>The genomes of chicory, endive, great burdock and yacon provide insights into Asteraceae palaeo-polyploidization history and plant inulin production.</title>
        <authorList>
            <person name="Fan W."/>
            <person name="Wang S."/>
            <person name="Wang H."/>
            <person name="Wang A."/>
            <person name="Jiang F."/>
            <person name="Liu H."/>
            <person name="Zhao H."/>
            <person name="Xu D."/>
            <person name="Zhang Y."/>
        </authorList>
    </citation>
    <scope>NUCLEOTIDE SEQUENCE [LARGE SCALE GENOMIC DNA]</scope>
    <source>
        <strain evidence="2">cv. Niubang</strain>
    </source>
</reference>
<dbReference type="Proteomes" id="UP001055879">
    <property type="component" value="Linkage Group LG16"/>
</dbReference>
<name>A0ACB8XQ78_ARCLA</name>
<protein>
    <submittedName>
        <fullName evidence="1">Uncharacterized protein</fullName>
    </submittedName>
</protein>